<proteinExistence type="predicted"/>
<gene>
    <name evidence="1" type="ORF">MUN88_03245</name>
</gene>
<protein>
    <recommendedName>
        <fullName evidence="3">Peptidoglycan binding domain-containing protein</fullName>
    </recommendedName>
</protein>
<dbReference type="Proteomes" id="UP000831782">
    <property type="component" value="Chromosome"/>
</dbReference>
<sequence>MAGTIALIQKMMNDRYGFSIDVDNKFGPGTLKALIKAYQIELNKQFNAGLYSES</sequence>
<accession>A0ABY4EXZ6</accession>
<organism evidence="1 2">
    <name type="scientific">Gracilibacillus caseinilyticus</name>
    <dbReference type="NCBI Taxonomy" id="2932256"/>
    <lineage>
        <taxon>Bacteria</taxon>
        <taxon>Bacillati</taxon>
        <taxon>Bacillota</taxon>
        <taxon>Bacilli</taxon>
        <taxon>Bacillales</taxon>
        <taxon>Bacillaceae</taxon>
        <taxon>Gracilibacillus</taxon>
    </lineage>
</organism>
<keyword evidence="2" id="KW-1185">Reference proteome</keyword>
<dbReference type="EMBL" id="CP095072">
    <property type="protein sequence ID" value="UOQ49155.1"/>
    <property type="molecule type" value="Genomic_DNA"/>
</dbReference>
<evidence type="ECO:0008006" key="3">
    <source>
        <dbReference type="Google" id="ProtNLM"/>
    </source>
</evidence>
<dbReference type="RefSeq" id="WP_244720760.1">
    <property type="nucleotide sequence ID" value="NZ_CP095072.1"/>
</dbReference>
<reference evidence="1 2" key="1">
    <citation type="submission" date="2022-04" db="EMBL/GenBank/DDBJ databases">
        <title>Gracilibacillus sp. isolated from saltern.</title>
        <authorList>
            <person name="Won M."/>
            <person name="Lee C.-M."/>
            <person name="Woen H.-Y."/>
            <person name="Kwon S.-W."/>
        </authorList>
    </citation>
    <scope>NUCLEOTIDE SEQUENCE [LARGE SCALE GENOMIC DNA]</scope>
    <source>
        <strain evidence="1 2">SSWR10-1</strain>
    </source>
</reference>
<name>A0ABY4EXZ6_9BACI</name>
<evidence type="ECO:0000313" key="1">
    <source>
        <dbReference type="EMBL" id="UOQ49155.1"/>
    </source>
</evidence>
<evidence type="ECO:0000313" key="2">
    <source>
        <dbReference type="Proteomes" id="UP000831782"/>
    </source>
</evidence>